<protein>
    <submittedName>
        <fullName evidence="2">Villin-2</fullName>
    </submittedName>
</protein>
<feature type="region of interest" description="Disordered" evidence="1">
    <location>
        <begin position="69"/>
        <end position="118"/>
    </location>
</feature>
<dbReference type="Proteomes" id="UP000728185">
    <property type="component" value="Unassembled WGS sequence"/>
</dbReference>
<gene>
    <name evidence="2" type="ORF">FBUS_09005</name>
</gene>
<evidence type="ECO:0000256" key="1">
    <source>
        <dbReference type="SAM" id="MobiDB-lite"/>
    </source>
</evidence>
<name>A0A8E0RWD1_9TREM</name>
<dbReference type="AlphaFoldDB" id="A0A8E0RWD1"/>
<feature type="compositionally biased region" description="Polar residues" evidence="1">
    <location>
        <begin position="1"/>
        <end position="21"/>
    </location>
</feature>
<proteinExistence type="predicted"/>
<organism evidence="2 3">
    <name type="scientific">Fasciolopsis buskii</name>
    <dbReference type="NCBI Taxonomy" id="27845"/>
    <lineage>
        <taxon>Eukaryota</taxon>
        <taxon>Metazoa</taxon>
        <taxon>Spiralia</taxon>
        <taxon>Lophotrochozoa</taxon>
        <taxon>Platyhelminthes</taxon>
        <taxon>Trematoda</taxon>
        <taxon>Digenea</taxon>
        <taxon>Plagiorchiida</taxon>
        <taxon>Echinostomata</taxon>
        <taxon>Echinostomatoidea</taxon>
        <taxon>Fasciolidae</taxon>
        <taxon>Fasciolopsis</taxon>
    </lineage>
</organism>
<dbReference type="EMBL" id="LUCM01003639">
    <property type="protein sequence ID" value="KAA0195530.1"/>
    <property type="molecule type" value="Genomic_DNA"/>
</dbReference>
<dbReference type="OrthoDB" id="1746725at2759"/>
<reference evidence="2" key="1">
    <citation type="submission" date="2019-05" db="EMBL/GenBank/DDBJ databases">
        <title>Annotation for the trematode Fasciolopsis buski.</title>
        <authorList>
            <person name="Choi Y.-J."/>
        </authorList>
    </citation>
    <scope>NUCLEOTIDE SEQUENCE</scope>
    <source>
        <strain evidence="2">HT</strain>
        <tissue evidence="2">Whole worm</tissue>
    </source>
</reference>
<feature type="region of interest" description="Disordered" evidence="1">
    <location>
        <begin position="1"/>
        <end position="24"/>
    </location>
</feature>
<evidence type="ECO:0000313" key="3">
    <source>
        <dbReference type="Proteomes" id="UP000728185"/>
    </source>
</evidence>
<sequence>MDTMFSTPGQTFSGESFTYSGSERRTCPPGVDYGRHYPISYLQLAEQGFTAIMSSDEFAHLSTSQKSHIRSRSLARPGYSPSAYHTQRQSRRDTAPSATGSRPPEPATLGGQSLDVTDQDRGRANTIATTAVNLNGLISPVCVQNRPRRDIYVRRRELSPGSASLGSGVVGFHAKARTSPFTLPTGQ</sequence>
<accession>A0A8E0RWD1</accession>
<keyword evidence="3" id="KW-1185">Reference proteome</keyword>
<evidence type="ECO:0000313" key="2">
    <source>
        <dbReference type="EMBL" id="KAA0195530.1"/>
    </source>
</evidence>
<comment type="caution">
    <text evidence="2">The sequence shown here is derived from an EMBL/GenBank/DDBJ whole genome shotgun (WGS) entry which is preliminary data.</text>
</comment>